<dbReference type="OrthoDB" id="1295045at2759"/>
<dbReference type="Gene3D" id="3.30.530.20">
    <property type="match status" value="1"/>
</dbReference>
<evidence type="ECO:0008006" key="4">
    <source>
        <dbReference type="Google" id="ProtNLM"/>
    </source>
</evidence>
<comment type="caution">
    <text evidence="2">The sequence shown here is derived from an EMBL/GenBank/DDBJ whole genome shotgun (WGS) entry which is preliminary data.</text>
</comment>
<dbReference type="PANTHER" id="PTHR19308">
    <property type="entry name" value="PHOSPHATIDYLCHOLINE TRANSFER PROTEIN"/>
    <property type="match status" value="1"/>
</dbReference>
<dbReference type="InterPro" id="IPR051213">
    <property type="entry name" value="START_lipid_transfer"/>
</dbReference>
<dbReference type="EMBL" id="JAKUCV010003099">
    <property type="protein sequence ID" value="KAJ4840151.1"/>
    <property type="molecule type" value="Genomic_DNA"/>
</dbReference>
<reference evidence="2" key="1">
    <citation type="submission" date="2022-02" db="EMBL/GenBank/DDBJ databases">
        <authorList>
            <person name="Henning P.M."/>
            <person name="McCubbin A.G."/>
            <person name="Shore J.S."/>
        </authorList>
    </citation>
    <scope>NUCLEOTIDE SEQUENCE</scope>
    <source>
        <strain evidence="2">F60SS</strain>
        <tissue evidence="2">Leaves</tissue>
    </source>
</reference>
<keyword evidence="1" id="KW-1133">Transmembrane helix</keyword>
<reference evidence="2" key="2">
    <citation type="journal article" date="2023" name="Plants (Basel)">
        <title>Annotation of the Turnera subulata (Passifloraceae) Draft Genome Reveals the S-Locus Evolved after the Divergence of Turneroideae from Passifloroideae in a Stepwise Manner.</title>
        <authorList>
            <person name="Henning P.M."/>
            <person name="Roalson E.H."/>
            <person name="Mir W."/>
            <person name="McCubbin A.G."/>
            <person name="Shore J.S."/>
        </authorList>
    </citation>
    <scope>NUCLEOTIDE SEQUENCE</scope>
    <source>
        <strain evidence="2">F60SS</strain>
    </source>
</reference>
<name>A0A9Q0JEV4_9ROSI</name>
<dbReference type="PANTHER" id="PTHR19308:SF39">
    <property type="entry name" value="PHOSPHATIDYLCHOLINE TRANSFER PROTEIN"/>
    <property type="match status" value="1"/>
</dbReference>
<sequence length="210" mass="24205">MSPGLVRDFFWDDEFRLTWDNMLVYCKTLDVFPETGTMIVHWIKKGTPHPSLPKQKKPKRVEVYYSSWSIRTLEQRDGEHGTGCEVLLFHHEDISIPKRLVSMAVRAAMWSLVKRLDTGIQVYNRNRANGSAPSNYAFMAQLTTKISPSMAPLPRTQASDTETQKVKGRKNVLRWFVVGTILLGSGVWLSSYWRGHNRRNRVKQPLDAEN</sequence>
<dbReference type="SUPFAM" id="SSF55961">
    <property type="entry name" value="Bet v1-like"/>
    <property type="match status" value="1"/>
</dbReference>
<protein>
    <recommendedName>
        <fullName evidence="4">START domain-containing protein</fullName>
    </recommendedName>
</protein>
<feature type="transmembrane region" description="Helical" evidence="1">
    <location>
        <begin position="172"/>
        <end position="193"/>
    </location>
</feature>
<evidence type="ECO:0000313" key="3">
    <source>
        <dbReference type="Proteomes" id="UP001141552"/>
    </source>
</evidence>
<dbReference type="Proteomes" id="UP001141552">
    <property type="component" value="Unassembled WGS sequence"/>
</dbReference>
<dbReference type="AlphaFoldDB" id="A0A9Q0JEV4"/>
<dbReference type="InterPro" id="IPR023393">
    <property type="entry name" value="START-like_dom_sf"/>
</dbReference>
<evidence type="ECO:0000313" key="2">
    <source>
        <dbReference type="EMBL" id="KAJ4840151.1"/>
    </source>
</evidence>
<gene>
    <name evidence="2" type="ORF">Tsubulata_000227</name>
</gene>
<keyword evidence="1" id="KW-0472">Membrane</keyword>
<keyword evidence="3" id="KW-1185">Reference proteome</keyword>
<evidence type="ECO:0000256" key="1">
    <source>
        <dbReference type="SAM" id="Phobius"/>
    </source>
</evidence>
<organism evidence="2 3">
    <name type="scientific">Turnera subulata</name>
    <dbReference type="NCBI Taxonomy" id="218843"/>
    <lineage>
        <taxon>Eukaryota</taxon>
        <taxon>Viridiplantae</taxon>
        <taxon>Streptophyta</taxon>
        <taxon>Embryophyta</taxon>
        <taxon>Tracheophyta</taxon>
        <taxon>Spermatophyta</taxon>
        <taxon>Magnoliopsida</taxon>
        <taxon>eudicotyledons</taxon>
        <taxon>Gunneridae</taxon>
        <taxon>Pentapetalae</taxon>
        <taxon>rosids</taxon>
        <taxon>fabids</taxon>
        <taxon>Malpighiales</taxon>
        <taxon>Passifloraceae</taxon>
        <taxon>Turnera</taxon>
    </lineage>
</organism>
<accession>A0A9Q0JEV4</accession>
<proteinExistence type="predicted"/>
<keyword evidence="1" id="KW-0812">Transmembrane</keyword>